<evidence type="ECO:0000313" key="2">
    <source>
        <dbReference type="EMBL" id="QDT44388.1"/>
    </source>
</evidence>
<dbReference type="Proteomes" id="UP000317171">
    <property type="component" value="Chromosome"/>
</dbReference>
<dbReference type="AlphaFoldDB" id="A0A517RKI4"/>
<sequence>MNQVEWQLIATLLCIAAAVYFLARRVLSFFKQRPGCGSCTGCDTGAAKTPHFISLDQLNSPK</sequence>
<evidence type="ECO:0008006" key="4">
    <source>
        <dbReference type="Google" id="ProtNLM"/>
    </source>
</evidence>
<gene>
    <name evidence="2" type="ORF">Pan241w_44970</name>
</gene>
<reference evidence="2 3" key="1">
    <citation type="submission" date="2019-02" db="EMBL/GenBank/DDBJ databases">
        <title>Deep-cultivation of Planctomycetes and their phenomic and genomic characterization uncovers novel biology.</title>
        <authorList>
            <person name="Wiegand S."/>
            <person name="Jogler M."/>
            <person name="Boedeker C."/>
            <person name="Pinto D."/>
            <person name="Vollmers J."/>
            <person name="Rivas-Marin E."/>
            <person name="Kohn T."/>
            <person name="Peeters S.H."/>
            <person name="Heuer A."/>
            <person name="Rast P."/>
            <person name="Oberbeckmann S."/>
            <person name="Bunk B."/>
            <person name="Jeske O."/>
            <person name="Meyerdierks A."/>
            <person name="Storesund J.E."/>
            <person name="Kallscheuer N."/>
            <person name="Luecker S."/>
            <person name="Lage O.M."/>
            <person name="Pohl T."/>
            <person name="Merkel B.J."/>
            <person name="Hornburger P."/>
            <person name="Mueller R.-W."/>
            <person name="Bruemmer F."/>
            <person name="Labrenz M."/>
            <person name="Spormann A.M."/>
            <person name="Op den Camp H."/>
            <person name="Overmann J."/>
            <person name="Amann R."/>
            <person name="Jetten M.S.M."/>
            <person name="Mascher T."/>
            <person name="Medema M.H."/>
            <person name="Devos D.P."/>
            <person name="Kaster A.-K."/>
            <person name="Ovreas L."/>
            <person name="Rohde M."/>
            <person name="Galperin M.Y."/>
            <person name="Jogler C."/>
        </authorList>
    </citation>
    <scope>NUCLEOTIDE SEQUENCE [LARGE SCALE GENOMIC DNA]</scope>
    <source>
        <strain evidence="2 3">Pan241w</strain>
    </source>
</reference>
<keyword evidence="1" id="KW-0472">Membrane</keyword>
<keyword evidence="1" id="KW-0812">Transmembrane</keyword>
<organism evidence="2 3">
    <name type="scientific">Gimesia alba</name>
    <dbReference type="NCBI Taxonomy" id="2527973"/>
    <lineage>
        <taxon>Bacteria</taxon>
        <taxon>Pseudomonadati</taxon>
        <taxon>Planctomycetota</taxon>
        <taxon>Planctomycetia</taxon>
        <taxon>Planctomycetales</taxon>
        <taxon>Planctomycetaceae</taxon>
        <taxon>Gimesia</taxon>
    </lineage>
</organism>
<evidence type="ECO:0000313" key="3">
    <source>
        <dbReference type="Proteomes" id="UP000317171"/>
    </source>
</evidence>
<proteinExistence type="predicted"/>
<dbReference type="OrthoDB" id="284575at2"/>
<dbReference type="KEGG" id="gaz:Pan241w_44970"/>
<keyword evidence="1" id="KW-1133">Transmembrane helix</keyword>
<protein>
    <recommendedName>
        <fullName evidence="4">Virus attachment protein p12 family protein</fullName>
    </recommendedName>
</protein>
<dbReference type="EMBL" id="CP036269">
    <property type="protein sequence ID" value="QDT44388.1"/>
    <property type="molecule type" value="Genomic_DNA"/>
</dbReference>
<feature type="transmembrane region" description="Helical" evidence="1">
    <location>
        <begin position="6"/>
        <end position="23"/>
    </location>
</feature>
<accession>A0A517RKI4</accession>
<evidence type="ECO:0000256" key="1">
    <source>
        <dbReference type="SAM" id="Phobius"/>
    </source>
</evidence>
<keyword evidence="3" id="KW-1185">Reference proteome</keyword>
<name>A0A517RKI4_9PLAN</name>